<evidence type="ECO:0000313" key="3">
    <source>
        <dbReference type="EMBL" id="GGB84256.1"/>
    </source>
</evidence>
<dbReference type="InterPro" id="IPR036663">
    <property type="entry name" value="Fumarylacetoacetase_C_sf"/>
</dbReference>
<dbReference type="NCBIfam" id="TIGR02305">
    <property type="entry name" value="HpaG-N-term"/>
    <property type="match status" value="1"/>
</dbReference>
<name>A0ABQ1K502_9GAMM</name>
<dbReference type="PANTHER" id="PTHR11820:SF114">
    <property type="entry name" value="4-HYDROXYPHENYLACETATE CATABOLISM PROTEIN"/>
    <property type="match status" value="1"/>
</dbReference>
<dbReference type="SUPFAM" id="SSF56529">
    <property type="entry name" value="FAH"/>
    <property type="match status" value="1"/>
</dbReference>
<accession>A0ABQ1K502</accession>
<organism evidence="3 4">
    <name type="scientific">Marinobacterium zhoushanense</name>
    <dbReference type="NCBI Taxonomy" id="1679163"/>
    <lineage>
        <taxon>Bacteria</taxon>
        <taxon>Pseudomonadati</taxon>
        <taxon>Pseudomonadota</taxon>
        <taxon>Gammaproteobacteria</taxon>
        <taxon>Oceanospirillales</taxon>
        <taxon>Oceanospirillaceae</taxon>
        <taxon>Marinobacterium</taxon>
    </lineage>
</organism>
<comment type="caution">
    <text evidence="3">The sequence shown here is derived from an EMBL/GenBank/DDBJ whole genome shotgun (WGS) entry which is preliminary data.</text>
</comment>
<feature type="domain" description="Fumarylacetoacetase-like C-terminal" evidence="2">
    <location>
        <begin position="12"/>
        <end position="221"/>
    </location>
</feature>
<dbReference type="InterPro" id="IPR012686">
    <property type="entry name" value="HPA_isomer/decarb_N"/>
</dbReference>
<evidence type="ECO:0000313" key="4">
    <source>
        <dbReference type="Proteomes" id="UP000629025"/>
    </source>
</evidence>
<proteinExistence type="predicted"/>
<gene>
    <name evidence="3" type="ORF">GCM10011352_07650</name>
</gene>
<dbReference type="EMBL" id="BMIJ01000001">
    <property type="protein sequence ID" value="GGB84256.1"/>
    <property type="molecule type" value="Genomic_DNA"/>
</dbReference>
<dbReference type="InterPro" id="IPR011234">
    <property type="entry name" value="Fumarylacetoacetase-like_C"/>
</dbReference>
<evidence type="ECO:0000259" key="2">
    <source>
        <dbReference type="Pfam" id="PF01557"/>
    </source>
</evidence>
<keyword evidence="4" id="KW-1185">Reference proteome</keyword>
<reference evidence="4" key="1">
    <citation type="journal article" date="2019" name="Int. J. Syst. Evol. Microbiol.">
        <title>The Global Catalogue of Microorganisms (GCM) 10K type strain sequencing project: providing services to taxonomists for standard genome sequencing and annotation.</title>
        <authorList>
            <consortium name="The Broad Institute Genomics Platform"/>
            <consortium name="The Broad Institute Genome Sequencing Center for Infectious Disease"/>
            <person name="Wu L."/>
            <person name="Ma J."/>
        </authorList>
    </citation>
    <scope>NUCLEOTIDE SEQUENCE [LARGE SCALE GENOMIC DNA]</scope>
    <source>
        <strain evidence="4">CGMCC 1.15341</strain>
    </source>
</reference>
<evidence type="ECO:0000256" key="1">
    <source>
        <dbReference type="ARBA" id="ARBA00022723"/>
    </source>
</evidence>
<sequence>MNMTTNTLVNSKLVCVALNDKAQLAALESTFNEAPYKKPPTQPVLYYKPRNTWNLNGAEIEWAKDFDGNDVPAMVVGASLGVVIGKETCRVSVDEALDYVAGYTIVGDFSLPEESYYRPDIKGKCLDGSAPVGPEIVAADKIANPDALSVCINVNGEQKSVFELANMERSVAELISIISRIMTLQPGEIIAVGFAGERVAVAKGDKVEASIEGVGTLTNTLGGA</sequence>
<keyword evidence="1" id="KW-0479">Metal-binding</keyword>
<dbReference type="Gene3D" id="3.90.850.10">
    <property type="entry name" value="Fumarylacetoacetase-like, C-terminal domain"/>
    <property type="match status" value="1"/>
</dbReference>
<dbReference type="PANTHER" id="PTHR11820">
    <property type="entry name" value="ACYLPYRUVASE"/>
    <property type="match status" value="1"/>
</dbReference>
<protein>
    <recommendedName>
        <fullName evidence="2">Fumarylacetoacetase-like C-terminal domain-containing protein</fullName>
    </recommendedName>
</protein>
<dbReference type="Pfam" id="PF01557">
    <property type="entry name" value="FAA_hydrolase"/>
    <property type="match status" value="1"/>
</dbReference>
<dbReference type="Proteomes" id="UP000629025">
    <property type="component" value="Unassembled WGS sequence"/>
</dbReference>